<organism evidence="3">
    <name type="scientific">marine metagenome</name>
    <dbReference type="NCBI Taxonomy" id="408172"/>
    <lineage>
        <taxon>unclassified sequences</taxon>
        <taxon>metagenomes</taxon>
        <taxon>ecological metagenomes</taxon>
    </lineage>
</organism>
<sequence>IVMPYNDLAKSEELLRRHKSEISCVIMEPVASALGYLPGDIEFLQGIRELTLELGIILIYDEVQSFRIGPGGAQVEWGINPDLTALGKTIGGGFPVGAFGGRMDLMEMFDPSQGGAATVPHAGTFNANPMTLAAGQVVLEQLTPECYDRLNSMGNDLRMRMQIVFDELEVSACVTGVGSLFGIHFTNEKVVDYRSMLRGDQDMRKALFLGLVNEGVLLQIVSAGALSTVTT</sequence>
<protein>
    <recommendedName>
        <fullName evidence="4">Aspartate aminotransferase family protein</fullName>
    </recommendedName>
</protein>
<dbReference type="EMBL" id="UINC01224306">
    <property type="protein sequence ID" value="SVE53874.1"/>
    <property type="molecule type" value="Genomic_DNA"/>
</dbReference>
<feature type="non-terminal residue" evidence="3">
    <location>
        <position position="1"/>
    </location>
</feature>
<dbReference type="InterPro" id="IPR015421">
    <property type="entry name" value="PyrdxlP-dep_Trfase_major"/>
</dbReference>
<dbReference type="InterPro" id="IPR015422">
    <property type="entry name" value="PyrdxlP-dep_Trfase_small"/>
</dbReference>
<keyword evidence="2" id="KW-0663">Pyridoxal phosphate</keyword>
<name>A0A383EB75_9ZZZZ</name>
<evidence type="ECO:0000256" key="2">
    <source>
        <dbReference type="ARBA" id="ARBA00022898"/>
    </source>
</evidence>
<accession>A0A383EB75</accession>
<dbReference type="PANTHER" id="PTHR43713">
    <property type="entry name" value="GLUTAMATE-1-SEMIALDEHYDE 2,1-AMINOMUTASE"/>
    <property type="match status" value="1"/>
</dbReference>
<dbReference type="AlphaFoldDB" id="A0A383EB75"/>
<evidence type="ECO:0008006" key="4">
    <source>
        <dbReference type="Google" id="ProtNLM"/>
    </source>
</evidence>
<evidence type="ECO:0000256" key="1">
    <source>
        <dbReference type="ARBA" id="ARBA00001933"/>
    </source>
</evidence>
<comment type="cofactor">
    <cofactor evidence="1">
        <name>pyridoxal 5'-phosphate</name>
        <dbReference type="ChEBI" id="CHEBI:597326"/>
    </cofactor>
</comment>
<dbReference type="Pfam" id="PF00202">
    <property type="entry name" value="Aminotran_3"/>
    <property type="match status" value="1"/>
</dbReference>
<feature type="non-terminal residue" evidence="3">
    <location>
        <position position="231"/>
    </location>
</feature>
<dbReference type="Gene3D" id="3.40.640.10">
    <property type="entry name" value="Type I PLP-dependent aspartate aminotransferase-like (Major domain)"/>
    <property type="match status" value="1"/>
</dbReference>
<dbReference type="PANTHER" id="PTHR43713:SF3">
    <property type="entry name" value="GLUTAMATE-1-SEMIALDEHYDE 2,1-AMINOMUTASE 1, CHLOROPLASTIC-RELATED"/>
    <property type="match status" value="1"/>
</dbReference>
<dbReference type="SUPFAM" id="SSF53383">
    <property type="entry name" value="PLP-dependent transferases"/>
    <property type="match status" value="1"/>
</dbReference>
<evidence type="ECO:0000313" key="3">
    <source>
        <dbReference type="EMBL" id="SVE53874.1"/>
    </source>
</evidence>
<reference evidence="3" key="1">
    <citation type="submission" date="2018-05" db="EMBL/GenBank/DDBJ databases">
        <authorList>
            <person name="Lanie J.A."/>
            <person name="Ng W.-L."/>
            <person name="Kazmierczak K.M."/>
            <person name="Andrzejewski T.M."/>
            <person name="Davidsen T.M."/>
            <person name="Wayne K.J."/>
            <person name="Tettelin H."/>
            <person name="Glass J.I."/>
            <person name="Rusch D."/>
            <person name="Podicherti R."/>
            <person name="Tsui H.-C.T."/>
            <person name="Winkler M.E."/>
        </authorList>
    </citation>
    <scope>NUCLEOTIDE SEQUENCE</scope>
</reference>
<dbReference type="GO" id="GO:0030170">
    <property type="term" value="F:pyridoxal phosphate binding"/>
    <property type="evidence" value="ECO:0007669"/>
    <property type="project" value="InterPro"/>
</dbReference>
<dbReference type="InterPro" id="IPR015424">
    <property type="entry name" value="PyrdxlP-dep_Trfase"/>
</dbReference>
<dbReference type="InterPro" id="IPR005814">
    <property type="entry name" value="Aminotrans_3"/>
</dbReference>
<gene>
    <name evidence="3" type="ORF">METZ01_LOCUS506728</name>
</gene>
<dbReference type="GO" id="GO:0008483">
    <property type="term" value="F:transaminase activity"/>
    <property type="evidence" value="ECO:0007669"/>
    <property type="project" value="InterPro"/>
</dbReference>
<proteinExistence type="predicted"/>
<dbReference type="Gene3D" id="3.90.1150.10">
    <property type="entry name" value="Aspartate Aminotransferase, domain 1"/>
    <property type="match status" value="1"/>
</dbReference>